<evidence type="ECO:0000313" key="1">
    <source>
        <dbReference type="EMBL" id="SIT57136.1"/>
    </source>
</evidence>
<sequence length="86" mass="10002">MLLLQPRIFEADISLFLFGHYLPSARLRRPKMGLIGRGRRYLAPARSQYHISYCRGMLPRSIRHRCPIVAHCHYAVTEANLRWGAP</sequence>
<organism evidence="1 2">
    <name type="scientific">Mesorhizobium prunaredense</name>
    <dbReference type="NCBI Taxonomy" id="1631249"/>
    <lineage>
        <taxon>Bacteria</taxon>
        <taxon>Pseudomonadati</taxon>
        <taxon>Pseudomonadota</taxon>
        <taxon>Alphaproteobacteria</taxon>
        <taxon>Hyphomicrobiales</taxon>
        <taxon>Phyllobacteriaceae</taxon>
        <taxon>Mesorhizobium</taxon>
    </lineage>
</organism>
<name>A0A1R3VB39_9HYPH</name>
<dbReference type="Proteomes" id="UP000188388">
    <property type="component" value="Unassembled WGS sequence"/>
</dbReference>
<dbReference type="STRING" id="1631249.BQ8794_300014"/>
<dbReference type="EMBL" id="FTPD01000024">
    <property type="protein sequence ID" value="SIT57136.1"/>
    <property type="molecule type" value="Genomic_DNA"/>
</dbReference>
<protein>
    <submittedName>
        <fullName evidence="1">Uncharacterized protein</fullName>
    </submittedName>
</protein>
<gene>
    <name evidence="1" type="ORF">BQ8794_300014</name>
</gene>
<keyword evidence="2" id="KW-1185">Reference proteome</keyword>
<evidence type="ECO:0000313" key="2">
    <source>
        <dbReference type="Proteomes" id="UP000188388"/>
    </source>
</evidence>
<reference evidence="2" key="1">
    <citation type="submission" date="2017-01" db="EMBL/GenBank/DDBJ databases">
        <authorList>
            <person name="Brunel B."/>
        </authorList>
    </citation>
    <scope>NUCLEOTIDE SEQUENCE [LARGE SCALE GENOMIC DNA]</scope>
</reference>
<accession>A0A1R3VB39</accession>
<proteinExistence type="predicted"/>
<dbReference type="AlphaFoldDB" id="A0A1R3VB39"/>